<dbReference type="InterPro" id="IPR007831">
    <property type="entry name" value="T2SS_GspE_N"/>
</dbReference>
<sequence length="200" mass="21819">MALGVPVDSAKQIASLLVSFGLIDDDQFNHANTSSTEGGKCLVETLIDFGFTDEKTIANVISDSYEVEFLDFLDDKNIDFSASGILPKIYINENRVAPIRVNDNSLDVVISEPSALNQLQSISLLTDKKINPFLVTFSQFNEILGNLNSDPSVLSSKESQKLVNGSKSVKKVATKVKATKDEPSQGKYSSVVIDFVDKHL</sequence>
<dbReference type="Pfam" id="PF05157">
    <property type="entry name" value="MshEN"/>
    <property type="match status" value="1"/>
</dbReference>
<evidence type="ECO:0000259" key="1">
    <source>
        <dbReference type="Pfam" id="PF05157"/>
    </source>
</evidence>
<dbReference type="Gene3D" id="3.30.300.160">
    <property type="entry name" value="Type II secretion system, protein E, N-terminal domain"/>
    <property type="match status" value="1"/>
</dbReference>
<feature type="domain" description="Type II secretion system protein GspE N-terminal" evidence="1">
    <location>
        <begin position="73"/>
        <end position="150"/>
    </location>
</feature>
<gene>
    <name evidence="2" type="ORF">METZ01_LOCUS278196</name>
</gene>
<organism evidence="2">
    <name type="scientific">marine metagenome</name>
    <dbReference type="NCBI Taxonomy" id="408172"/>
    <lineage>
        <taxon>unclassified sequences</taxon>
        <taxon>metagenomes</taxon>
        <taxon>ecological metagenomes</taxon>
    </lineage>
</organism>
<proteinExistence type="predicted"/>
<evidence type="ECO:0000313" key="2">
    <source>
        <dbReference type="EMBL" id="SVC25342.1"/>
    </source>
</evidence>
<dbReference type="InterPro" id="IPR037257">
    <property type="entry name" value="T2SS_E_N_sf"/>
</dbReference>
<name>A0A382KQ28_9ZZZZ</name>
<accession>A0A382KQ28</accession>
<reference evidence="2" key="1">
    <citation type="submission" date="2018-05" db="EMBL/GenBank/DDBJ databases">
        <authorList>
            <person name="Lanie J.A."/>
            <person name="Ng W.-L."/>
            <person name="Kazmierczak K.M."/>
            <person name="Andrzejewski T.M."/>
            <person name="Davidsen T.M."/>
            <person name="Wayne K.J."/>
            <person name="Tettelin H."/>
            <person name="Glass J.I."/>
            <person name="Rusch D."/>
            <person name="Podicherti R."/>
            <person name="Tsui H.-C.T."/>
            <person name="Winkler M.E."/>
        </authorList>
    </citation>
    <scope>NUCLEOTIDE SEQUENCE</scope>
</reference>
<protein>
    <recommendedName>
        <fullName evidence="1">Type II secretion system protein GspE N-terminal domain-containing protein</fullName>
    </recommendedName>
</protein>
<dbReference type="AlphaFoldDB" id="A0A382KQ28"/>
<feature type="non-terminal residue" evidence="2">
    <location>
        <position position="200"/>
    </location>
</feature>
<dbReference type="SUPFAM" id="SSF160246">
    <property type="entry name" value="EspE N-terminal domain-like"/>
    <property type="match status" value="1"/>
</dbReference>
<dbReference type="EMBL" id="UINC01081465">
    <property type="protein sequence ID" value="SVC25342.1"/>
    <property type="molecule type" value="Genomic_DNA"/>
</dbReference>